<feature type="domain" description="Myb/SANT-like" evidence="2">
    <location>
        <begin position="17"/>
        <end position="113"/>
    </location>
</feature>
<dbReference type="PANTHER" id="PTHR46929:SF3">
    <property type="entry name" value="MYB_SANT-LIKE DOMAIN-CONTAINING PROTEIN"/>
    <property type="match status" value="1"/>
</dbReference>
<keyword evidence="4" id="KW-1185">Reference proteome</keyword>
<organism evidence="3 4">
    <name type="scientific">Discina gigas</name>
    <dbReference type="NCBI Taxonomy" id="1032678"/>
    <lineage>
        <taxon>Eukaryota</taxon>
        <taxon>Fungi</taxon>
        <taxon>Dikarya</taxon>
        <taxon>Ascomycota</taxon>
        <taxon>Pezizomycotina</taxon>
        <taxon>Pezizomycetes</taxon>
        <taxon>Pezizales</taxon>
        <taxon>Discinaceae</taxon>
        <taxon>Discina</taxon>
    </lineage>
</organism>
<feature type="compositionally biased region" description="Low complexity" evidence="1">
    <location>
        <begin position="203"/>
        <end position="216"/>
    </location>
</feature>
<dbReference type="PANTHER" id="PTHR46929">
    <property type="entry name" value="EXPRESSED PROTEIN"/>
    <property type="match status" value="1"/>
</dbReference>
<dbReference type="InterPro" id="IPR024752">
    <property type="entry name" value="Myb/SANT-like_dom"/>
</dbReference>
<evidence type="ECO:0000256" key="1">
    <source>
        <dbReference type="SAM" id="MobiDB-lite"/>
    </source>
</evidence>
<proteinExistence type="predicted"/>
<comment type="caution">
    <text evidence="3">The sequence shown here is derived from an EMBL/GenBank/DDBJ whole genome shotgun (WGS) entry which is preliminary data.</text>
</comment>
<feature type="region of interest" description="Disordered" evidence="1">
    <location>
        <begin position="149"/>
        <end position="216"/>
    </location>
</feature>
<sequence length="355" mass="38848">MTRKGKEKDATKPDRATWSSEMEKLLIKALLVEIQAGRKAENGHGMTKEGWMNAHAAFNKHSKQPLELMQIKNKANALKKEYAIFSAIKESGEFAWDDATGTPTASNEVWDRYIDANPIAKKYRGRNLNHFPLLSLLVSDTPFPAHHALTLTPDSLPPPITTNAIATTDPSSTSTHKRPRSPDDEDDSNEDDYKDAQEEEEVASYSSSGDDDGAAAAAAAVLTPGPKTPNGTHPDMKRLKRSFNALRSESATSNIALANALTQITQITQQLGMSSPVSVSPRTGAAAALDNVQAAIATLQNDYEKKMSVEDLVIGLSIFESEHKAKMFVAMKKGLVRDAWLMKEIRVYRGERGDL</sequence>
<accession>A0ABR3GVX0</accession>
<evidence type="ECO:0000313" key="3">
    <source>
        <dbReference type="EMBL" id="KAL0640067.1"/>
    </source>
</evidence>
<reference evidence="3 4" key="1">
    <citation type="submission" date="2024-02" db="EMBL/GenBank/DDBJ databases">
        <title>Discinaceae phylogenomics.</title>
        <authorList>
            <person name="Dirks A.C."/>
            <person name="James T.Y."/>
        </authorList>
    </citation>
    <scope>NUCLEOTIDE SEQUENCE [LARGE SCALE GENOMIC DNA]</scope>
    <source>
        <strain evidence="3 4">ACD0624</strain>
    </source>
</reference>
<dbReference type="Proteomes" id="UP001447188">
    <property type="component" value="Unassembled WGS sequence"/>
</dbReference>
<dbReference type="EMBL" id="JBBBZM010000006">
    <property type="protein sequence ID" value="KAL0640067.1"/>
    <property type="molecule type" value="Genomic_DNA"/>
</dbReference>
<gene>
    <name evidence="3" type="ORF">Q9L58_000895</name>
</gene>
<dbReference type="Pfam" id="PF12776">
    <property type="entry name" value="Myb_DNA-bind_3"/>
    <property type="match status" value="1"/>
</dbReference>
<protein>
    <recommendedName>
        <fullName evidence="2">Myb/SANT-like domain-containing protein</fullName>
    </recommendedName>
</protein>
<evidence type="ECO:0000313" key="4">
    <source>
        <dbReference type="Proteomes" id="UP001447188"/>
    </source>
</evidence>
<evidence type="ECO:0000259" key="2">
    <source>
        <dbReference type="Pfam" id="PF12776"/>
    </source>
</evidence>
<name>A0ABR3GVX0_9PEZI</name>
<feature type="compositionally biased region" description="Acidic residues" evidence="1">
    <location>
        <begin position="183"/>
        <end position="202"/>
    </location>
</feature>
<feature type="compositionally biased region" description="Low complexity" evidence="1">
    <location>
        <begin position="161"/>
        <end position="170"/>
    </location>
</feature>